<sequence length="191" mass="20469">MIYLQLFWAFFQIGLFSFGGGYAAVPLIQGLIVEEHKWLEMSQFADLITIAEMTPGPIAVNAATFVGQQMAGIFGAIICTLGCILPSFVIVLALSMLYMKYRSLRTMQGILTGLRPAIVAMIASAGLSLLVLALFDASLFALHLSDFRVVEAVLFCGGLFLLRKLKVGPIPVIFGSGIVGTVIYVLMGAVG</sequence>
<evidence type="ECO:0000256" key="4">
    <source>
        <dbReference type="ARBA" id="ARBA00022692"/>
    </source>
</evidence>
<dbReference type="InterPro" id="IPR052518">
    <property type="entry name" value="CHR_Transporter"/>
</dbReference>
<evidence type="ECO:0000256" key="7">
    <source>
        <dbReference type="SAM" id="Phobius"/>
    </source>
</evidence>
<feature type="transmembrane region" description="Helical" evidence="7">
    <location>
        <begin position="169"/>
        <end position="190"/>
    </location>
</feature>
<evidence type="ECO:0000313" key="8">
    <source>
        <dbReference type="EMBL" id="HIR92982.1"/>
    </source>
</evidence>
<evidence type="ECO:0000256" key="3">
    <source>
        <dbReference type="ARBA" id="ARBA00022475"/>
    </source>
</evidence>
<reference evidence="8" key="2">
    <citation type="journal article" date="2021" name="PeerJ">
        <title>Extensive microbial diversity within the chicken gut microbiome revealed by metagenomics and culture.</title>
        <authorList>
            <person name="Gilroy R."/>
            <person name="Ravi A."/>
            <person name="Getino M."/>
            <person name="Pursley I."/>
            <person name="Horton D.L."/>
            <person name="Alikhan N.F."/>
            <person name="Baker D."/>
            <person name="Gharbi K."/>
            <person name="Hall N."/>
            <person name="Watson M."/>
            <person name="Adriaenssens E.M."/>
            <person name="Foster-Nyarko E."/>
            <person name="Jarju S."/>
            <person name="Secka A."/>
            <person name="Antonio M."/>
            <person name="Oren A."/>
            <person name="Chaudhuri R.R."/>
            <person name="La Ragione R."/>
            <person name="Hildebrand F."/>
            <person name="Pallen M.J."/>
        </authorList>
    </citation>
    <scope>NUCLEOTIDE SEQUENCE</scope>
    <source>
        <strain evidence="8">ChiSxjej1B13-7041</strain>
    </source>
</reference>
<accession>A0A9D1JG91</accession>
<feature type="transmembrane region" description="Helical" evidence="7">
    <location>
        <begin position="73"/>
        <end position="97"/>
    </location>
</feature>
<comment type="subcellular location">
    <subcellularLocation>
        <location evidence="1">Cell membrane</location>
        <topology evidence="1">Multi-pass membrane protein</topology>
    </subcellularLocation>
</comment>
<dbReference type="AlphaFoldDB" id="A0A9D1JG91"/>
<feature type="transmembrane region" description="Helical" evidence="7">
    <location>
        <begin position="117"/>
        <end position="135"/>
    </location>
</feature>
<dbReference type="Pfam" id="PF02417">
    <property type="entry name" value="Chromate_transp"/>
    <property type="match status" value="1"/>
</dbReference>
<name>A0A9D1JG91_9FIRM</name>
<evidence type="ECO:0000256" key="1">
    <source>
        <dbReference type="ARBA" id="ARBA00004651"/>
    </source>
</evidence>
<dbReference type="GO" id="GO:0015109">
    <property type="term" value="F:chromate transmembrane transporter activity"/>
    <property type="evidence" value="ECO:0007669"/>
    <property type="project" value="InterPro"/>
</dbReference>
<feature type="transmembrane region" description="Helical" evidence="7">
    <location>
        <begin position="141"/>
        <end position="162"/>
    </location>
</feature>
<evidence type="ECO:0000256" key="5">
    <source>
        <dbReference type="ARBA" id="ARBA00022989"/>
    </source>
</evidence>
<evidence type="ECO:0000256" key="2">
    <source>
        <dbReference type="ARBA" id="ARBA00005262"/>
    </source>
</evidence>
<evidence type="ECO:0000313" key="9">
    <source>
        <dbReference type="Proteomes" id="UP000886841"/>
    </source>
</evidence>
<feature type="transmembrane region" description="Helical" evidence="7">
    <location>
        <begin position="6"/>
        <end position="32"/>
    </location>
</feature>
<keyword evidence="5 7" id="KW-1133">Transmembrane helix</keyword>
<proteinExistence type="inferred from homology"/>
<keyword evidence="6 7" id="KW-0472">Membrane</keyword>
<comment type="caution">
    <text evidence="8">The sequence shown here is derived from an EMBL/GenBank/DDBJ whole genome shotgun (WGS) entry which is preliminary data.</text>
</comment>
<dbReference type="InterPro" id="IPR003370">
    <property type="entry name" value="Chromate_transpt"/>
</dbReference>
<organism evidence="8 9">
    <name type="scientific">Candidatus Egerieimonas intestinavium</name>
    <dbReference type="NCBI Taxonomy" id="2840777"/>
    <lineage>
        <taxon>Bacteria</taxon>
        <taxon>Bacillati</taxon>
        <taxon>Bacillota</taxon>
        <taxon>Clostridia</taxon>
        <taxon>Lachnospirales</taxon>
        <taxon>Lachnospiraceae</taxon>
        <taxon>Lachnospiraceae incertae sedis</taxon>
        <taxon>Candidatus Egerieimonas</taxon>
    </lineage>
</organism>
<dbReference type="Proteomes" id="UP000886841">
    <property type="component" value="Unassembled WGS sequence"/>
</dbReference>
<keyword evidence="4 7" id="KW-0812">Transmembrane</keyword>
<evidence type="ECO:0000256" key="6">
    <source>
        <dbReference type="ARBA" id="ARBA00023136"/>
    </source>
</evidence>
<dbReference type="EMBL" id="DVHU01000058">
    <property type="protein sequence ID" value="HIR92982.1"/>
    <property type="molecule type" value="Genomic_DNA"/>
</dbReference>
<keyword evidence="3" id="KW-1003">Cell membrane</keyword>
<reference evidence="8" key="1">
    <citation type="submission" date="2020-10" db="EMBL/GenBank/DDBJ databases">
        <authorList>
            <person name="Gilroy R."/>
        </authorList>
    </citation>
    <scope>NUCLEOTIDE SEQUENCE</scope>
    <source>
        <strain evidence="8">ChiSxjej1B13-7041</strain>
    </source>
</reference>
<comment type="similarity">
    <text evidence="2">Belongs to the chromate ion transporter (CHR) (TC 2.A.51) family.</text>
</comment>
<gene>
    <name evidence="8" type="ORF">IAB98_06150</name>
</gene>
<dbReference type="PANTHER" id="PTHR43663">
    <property type="entry name" value="CHROMATE TRANSPORT PROTEIN-RELATED"/>
    <property type="match status" value="1"/>
</dbReference>
<dbReference type="GO" id="GO:0005886">
    <property type="term" value="C:plasma membrane"/>
    <property type="evidence" value="ECO:0007669"/>
    <property type="project" value="UniProtKB-SubCell"/>
</dbReference>
<protein>
    <submittedName>
        <fullName evidence="8">Chromate transporter</fullName>
    </submittedName>
</protein>
<dbReference type="PANTHER" id="PTHR43663:SF1">
    <property type="entry name" value="CHROMATE TRANSPORTER"/>
    <property type="match status" value="1"/>
</dbReference>